<protein>
    <submittedName>
        <fullName evidence="2">JmjC domain-containing protein</fullName>
    </submittedName>
</protein>
<proteinExistence type="predicted"/>
<organism evidence="1 2">
    <name type="scientific">Panagrolaimus sp. JU765</name>
    <dbReference type="NCBI Taxonomy" id="591449"/>
    <lineage>
        <taxon>Eukaryota</taxon>
        <taxon>Metazoa</taxon>
        <taxon>Ecdysozoa</taxon>
        <taxon>Nematoda</taxon>
        <taxon>Chromadorea</taxon>
        <taxon>Rhabditida</taxon>
        <taxon>Tylenchina</taxon>
        <taxon>Panagrolaimomorpha</taxon>
        <taxon>Panagrolaimoidea</taxon>
        <taxon>Panagrolaimidae</taxon>
        <taxon>Panagrolaimus</taxon>
    </lineage>
</organism>
<sequence length="1945" mass="223992">MAKFDLLAYAHEKRKEAEYFNSPVLLIEPPGEFSRTIDSKLSEYLNDIQLQSKDFSEKSLRFEPIKLDGKKANLIKMRNVRRLNSKPMDENMANHLPTDSEGLKTISDPREYFSEKFFKTNNKFSYAENIESSFLSKMIGEDPRFSGWNLDNLNNDLKKVSPNIPGITKSMTYFGTLGNRSSSHDENLALGSVSYLSPRSESKLWLCVENKYHAFLIKMGQQLRPNCNHPFSHKDLIVPIETLETFGIPYYLVNQKAGCFVIVFYGVNHSVVNIGNNLAEAVNFAGHGWEVIGNTCNNPFAHYTYTGWKPILQFMLYREKEVCSLFRSEESLEILSSNHNTFEDHSSQTTEPEAIGDARKQISDTEEDDPIPTNRDSAAIAPDVDNNLMTSNTGNVMLSNPPSPVILAQTTLVQTLPIDAETVIPQHVLIAEPVTRQRRRITEIGAVVNQQQGQTMESTTESAPRRMITRSQLNSTAEAARPPVPDLLDKVRKTRKIRHQKLSSWNKNKNKTATKPKPKNVPENRDAVLNKMRRDIQYINKKIKILNTRQQEFATAIGWFDFNERIRLMNITKSAIGHQRDLYKVVRLFFTNNHDLKRLLYAQGYADYDIIKDYFLSTDRMRTALLEAFQMQGTQDVAFWISILQTKESFNKFFEVSPELRRPVDEYGKCNFEDLCRHIRVSHVQFYGKKARLSCQFCKQVKNVAYDYYVQHCRSKHREHLYGNRSTGGRVSAVNAELSRSTGEYDFGNMDYGVNNDDSYAVDVEDDEETTNSEFGDENELEDNVETAANKIKEMIMAQWLVFIDKSETYVLSTISSLETKFAAVDFIEIMNAFKTVMKEISSDYRRKNLIKMKNEYVGVKEITLEIENRQHRGIIRQVEKKMAYIPIKATLMKLLSCENFANSLIMPSDVINNVSITHPFKSKRTEQIMKEVDGDFIGIILGVDDFNVLNGPSEQTNRHKLTAGYMKILNEPDEICSENESTYLTFLANSYDFKTDRMDNYRKYIVADLKELENGVEFVHKGIRRKLPVILFAIVADNLAANEIYGLKLKFVGDNICRNCTISKDEYLEFIFLEKEKKTKDWYNEVIADESKWSENNIVAECPFNELKYYHICDAPVADLMHNVPEGHGRLLMGKVLTDIINARPFNFERLKACVKDFDFQFEERRNPLPVLSKEKITTDRGLIGFTASQMIYFMRILPLMIGKSDLIRESTGEILKSWTVYMKFQQIMDIIFSTSITPEQLQLLPLMLTNYFRAYKEIDGKVTIKTHYVGHSPEIIIQCGPFRPHLWTMRLESFHRVHKTYAKRLAGCNNLSVTLARHYQLSMVQKLALMQDENYFEKRKEDMYRRRFLPGNVIYCRFNGRRNMIVFVTVKYYKYGTEDALPVVFHDQFNVFEVKTVKNLVTRVVEVMKIDSNVAAPEIHLNVDGRTILVSDENDFLYPNGYYVLTFVKKGKLFSYIECGRFLDVQLPSDGQYIENSSPVSPVVDDSTAEASIVEDSYVIADISASTPKRKADHVRFFSPTSDNEPPFDDEDEEEAPVSTGLRDLPLKTPAKKKRKAERLSDFADDGEEEISSFFNSLSGDEIVNGASLLVSISTLSSVRAAIYVLAHRAEWHRDACRYADLTFRKWTNCFLKNLSPNDYAAGYSKICSYFKINYGKEVLDASIRCNKRLDSLQIKANTRRIKYSMESEKEVEENVTKLAREIDNAGNDKTQLDVLFKRASPIIVKWINYLQKKRQLEKGQATVVLRKFKFLKQNCAYLHHTFLEGMQVDHPNILSLSNVFDKYISKIFKEGQRKNVYSGPQNVVINGKFDACDVLCRLIREHCTRDKECMVSSFIIDQKDKVALNSAILDAGFNKAYPRLCLVNSGEYAQHFIIMENDAFKVQGNFLIALQTLLDVFYVTNLEYDPKVKAFFDILEFMVNIVRGYRPLLLSQVWDQINSNQK</sequence>
<reference evidence="2" key="1">
    <citation type="submission" date="2022-11" db="UniProtKB">
        <authorList>
            <consortium name="WormBaseParasite"/>
        </authorList>
    </citation>
    <scope>IDENTIFICATION</scope>
</reference>
<dbReference type="WBParaSite" id="JU765_v2.g12438.t1">
    <property type="protein sequence ID" value="JU765_v2.g12438.t1"/>
    <property type="gene ID" value="JU765_v2.g12438"/>
</dbReference>
<name>A0AC34Q340_9BILA</name>
<dbReference type="Proteomes" id="UP000887576">
    <property type="component" value="Unplaced"/>
</dbReference>
<evidence type="ECO:0000313" key="2">
    <source>
        <dbReference type="WBParaSite" id="JU765_v2.g12438.t1"/>
    </source>
</evidence>
<accession>A0AC34Q340</accession>
<evidence type="ECO:0000313" key="1">
    <source>
        <dbReference type="Proteomes" id="UP000887576"/>
    </source>
</evidence>